<dbReference type="GO" id="GO:0032993">
    <property type="term" value="C:protein-DNA complex"/>
    <property type="evidence" value="ECO:0007669"/>
    <property type="project" value="TreeGrafter"/>
</dbReference>
<evidence type="ECO:0000256" key="4">
    <source>
        <dbReference type="ARBA" id="ARBA00023125"/>
    </source>
</evidence>
<dbReference type="SMART" id="SM00448">
    <property type="entry name" value="REC"/>
    <property type="match status" value="1"/>
</dbReference>
<dbReference type="PROSITE" id="PS51755">
    <property type="entry name" value="OMPR_PHOB"/>
    <property type="match status" value="1"/>
</dbReference>
<dbReference type="PANTHER" id="PTHR48111:SF40">
    <property type="entry name" value="PHOSPHATE REGULON TRANSCRIPTIONAL REGULATORY PROTEIN PHOB"/>
    <property type="match status" value="1"/>
</dbReference>
<dbReference type="SUPFAM" id="SSF52172">
    <property type="entry name" value="CheY-like"/>
    <property type="match status" value="1"/>
</dbReference>
<comment type="caution">
    <text evidence="10">The sequence shown here is derived from an EMBL/GenBank/DDBJ whole genome shotgun (WGS) entry which is preliminary data.</text>
</comment>
<keyword evidence="11" id="KW-1185">Reference proteome</keyword>
<dbReference type="Proteomes" id="UP000316238">
    <property type="component" value="Unassembled WGS sequence"/>
</dbReference>
<dbReference type="GO" id="GO:0005829">
    <property type="term" value="C:cytosol"/>
    <property type="evidence" value="ECO:0007669"/>
    <property type="project" value="TreeGrafter"/>
</dbReference>
<evidence type="ECO:0000256" key="5">
    <source>
        <dbReference type="ARBA" id="ARBA00023163"/>
    </source>
</evidence>
<evidence type="ECO:0000256" key="2">
    <source>
        <dbReference type="ARBA" id="ARBA00023012"/>
    </source>
</evidence>
<feature type="domain" description="Response regulatory" evidence="8">
    <location>
        <begin position="5"/>
        <end position="121"/>
    </location>
</feature>
<dbReference type="AlphaFoldDB" id="A0A521G1V6"/>
<organism evidence="10 11">
    <name type="scientific">Candidatus Electronema aureum</name>
    <dbReference type="NCBI Taxonomy" id="2005002"/>
    <lineage>
        <taxon>Bacteria</taxon>
        <taxon>Pseudomonadati</taxon>
        <taxon>Thermodesulfobacteriota</taxon>
        <taxon>Desulfobulbia</taxon>
        <taxon>Desulfobulbales</taxon>
        <taxon>Desulfobulbaceae</taxon>
        <taxon>Candidatus Electronema</taxon>
    </lineage>
</organism>
<dbReference type="FunFam" id="3.40.50.2300:FF:000001">
    <property type="entry name" value="DNA-binding response regulator PhoB"/>
    <property type="match status" value="1"/>
</dbReference>
<dbReference type="Pfam" id="PF00072">
    <property type="entry name" value="Response_reg"/>
    <property type="match status" value="1"/>
</dbReference>
<dbReference type="InterPro" id="IPR016032">
    <property type="entry name" value="Sig_transdc_resp-reg_C-effctor"/>
</dbReference>
<dbReference type="Gene3D" id="6.10.250.690">
    <property type="match status" value="1"/>
</dbReference>
<keyword evidence="1 6" id="KW-0597">Phosphoprotein</keyword>
<evidence type="ECO:0000259" key="9">
    <source>
        <dbReference type="PROSITE" id="PS51755"/>
    </source>
</evidence>
<dbReference type="GO" id="GO:0006355">
    <property type="term" value="P:regulation of DNA-templated transcription"/>
    <property type="evidence" value="ECO:0007669"/>
    <property type="project" value="InterPro"/>
</dbReference>
<dbReference type="CDD" id="cd19937">
    <property type="entry name" value="REC_OmpR_BsPhoP-like"/>
    <property type="match status" value="1"/>
</dbReference>
<evidence type="ECO:0000259" key="8">
    <source>
        <dbReference type="PROSITE" id="PS50110"/>
    </source>
</evidence>
<name>A0A521G1V6_9BACT</name>
<evidence type="ECO:0000256" key="1">
    <source>
        <dbReference type="ARBA" id="ARBA00022553"/>
    </source>
</evidence>
<dbReference type="GO" id="GO:0000976">
    <property type="term" value="F:transcription cis-regulatory region binding"/>
    <property type="evidence" value="ECO:0007669"/>
    <property type="project" value="TreeGrafter"/>
</dbReference>
<reference evidence="10" key="1">
    <citation type="submission" date="2017-07" db="EMBL/GenBank/DDBJ databases">
        <title>The cable genome - Insights into the physiology and evolution of filamentous bacteria capable of sulfide oxidation via long distance electron transfer.</title>
        <authorList>
            <person name="Thorup C."/>
            <person name="Bjerg J.T."/>
            <person name="Schreiber L."/>
            <person name="Nielsen L.P."/>
            <person name="Kjeldsen K.U."/>
            <person name="Boesen T."/>
            <person name="Boggild A."/>
            <person name="Meysman F."/>
            <person name="Geelhoed J."/>
            <person name="Schramm A."/>
        </authorList>
    </citation>
    <scope>NUCLEOTIDE SEQUENCE [LARGE SCALE GENOMIC DNA]</scope>
    <source>
        <strain evidence="10">GS</strain>
    </source>
</reference>
<keyword evidence="5" id="KW-0804">Transcription</keyword>
<evidence type="ECO:0000256" key="7">
    <source>
        <dbReference type="PROSITE-ProRule" id="PRU01091"/>
    </source>
</evidence>
<dbReference type="CDD" id="cd00383">
    <property type="entry name" value="trans_reg_C"/>
    <property type="match status" value="1"/>
</dbReference>
<evidence type="ECO:0000256" key="3">
    <source>
        <dbReference type="ARBA" id="ARBA00023015"/>
    </source>
</evidence>
<feature type="DNA-binding region" description="OmpR/PhoB-type" evidence="7">
    <location>
        <begin position="134"/>
        <end position="230"/>
    </location>
</feature>
<dbReference type="PANTHER" id="PTHR48111">
    <property type="entry name" value="REGULATOR OF RPOS"/>
    <property type="match status" value="1"/>
</dbReference>
<sequence length="233" mass="26027">MAKEKILIIEDAEDILELVRYNLAKEGYQVSCAMSGEEALNAVRQATFDLILLDIMLPGLDGLEVCRRLRRNIATAHVPIIMLTAKSEETDMVVGLELGADDYMTKPFSPRVLTARIRAALRRSQQEGQLEEKADIFSFGDLQIDCSRHEVSVKGELVRLTATEFGILLCLTKRPGWVFSRYQIVEAVRGEDYSVTDRAVDVQIVGLRKKLGELGCCIETVRGVGYRFNAQTG</sequence>
<dbReference type="InterPro" id="IPR036388">
    <property type="entry name" value="WH-like_DNA-bd_sf"/>
</dbReference>
<dbReference type="Gene3D" id="3.40.50.2300">
    <property type="match status" value="1"/>
</dbReference>
<dbReference type="EMBL" id="NQJD01000013">
    <property type="protein sequence ID" value="TAA74994.1"/>
    <property type="molecule type" value="Genomic_DNA"/>
</dbReference>
<dbReference type="InterPro" id="IPR039420">
    <property type="entry name" value="WalR-like"/>
</dbReference>
<dbReference type="Pfam" id="PF00486">
    <property type="entry name" value="Trans_reg_C"/>
    <property type="match status" value="1"/>
</dbReference>
<keyword evidence="3" id="KW-0805">Transcription regulation</keyword>
<feature type="modified residue" description="4-aspartylphosphate" evidence="6">
    <location>
        <position position="54"/>
    </location>
</feature>
<evidence type="ECO:0000313" key="10">
    <source>
        <dbReference type="EMBL" id="TAA74994.1"/>
    </source>
</evidence>
<accession>A0A521G1V6</accession>
<dbReference type="SUPFAM" id="SSF46894">
    <property type="entry name" value="C-terminal effector domain of the bipartite response regulators"/>
    <property type="match status" value="1"/>
</dbReference>
<keyword evidence="4 7" id="KW-0238">DNA-binding</keyword>
<dbReference type="PROSITE" id="PS50110">
    <property type="entry name" value="RESPONSE_REGULATORY"/>
    <property type="match status" value="1"/>
</dbReference>
<dbReference type="Gene3D" id="1.10.10.10">
    <property type="entry name" value="Winged helix-like DNA-binding domain superfamily/Winged helix DNA-binding domain"/>
    <property type="match status" value="1"/>
</dbReference>
<feature type="domain" description="OmpR/PhoB-type" evidence="9">
    <location>
        <begin position="134"/>
        <end position="230"/>
    </location>
</feature>
<dbReference type="InterPro" id="IPR011006">
    <property type="entry name" value="CheY-like_superfamily"/>
</dbReference>
<evidence type="ECO:0000256" key="6">
    <source>
        <dbReference type="PROSITE-ProRule" id="PRU00169"/>
    </source>
</evidence>
<evidence type="ECO:0000313" key="11">
    <source>
        <dbReference type="Proteomes" id="UP000316238"/>
    </source>
</evidence>
<proteinExistence type="predicted"/>
<dbReference type="InterPro" id="IPR001867">
    <property type="entry name" value="OmpR/PhoB-type_DNA-bd"/>
</dbReference>
<dbReference type="GO" id="GO:0000156">
    <property type="term" value="F:phosphorelay response regulator activity"/>
    <property type="evidence" value="ECO:0007669"/>
    <property type="project" value="TreeGrafter"/>
</dbReference>
<gene>
    <name evidence="10" type="ORF">CDV28_11322</name>
</gene>
<protein>
    <submittedName>
        <fullName evidence="10">Two component transcriptional regulator, winged helix family</fullName>
    </submittedName>
</protein>
<keyword evidence="2" id="KW-0902">Two-component regulatory system</keyword>
<dbReference type="SMART" id="SM00862">
    <property type="entry name" value="Trans_reg_C"/>
    <property type="match status" value="1"/>
</dbReference>
<dbReference type="InterPro" id="IPR001789">
    <property type="entry name" value="Sig_transdc_resp-reg_receiver"/>
</dbReference>